<dbReference type="Pfam" id="PF14350">
    <property type="entry name" value="Beta_protein"/>
    <property type="match status" value="1"/>
</dbReference>
<accession>A0A3Q0L1Z7</accession>
<evidence type="ECO:0000313" key="1">
    <source>
        <dbReference type="EMBL" id="AAO08917.1"/>
    </source>
</evidence>
<proteinExistence type="predicted"/>
<reference evidence="2" key="1">
    <citation type="submission" date="2002-12" db="EMBL/GenBank/DDBJ databases">
        <title>Complete genome sequence of Vibrio vulnificus CMCP6.</title>
        <authorList>
            <person name="Rhee J.H."/>
            <person name="Kim S.Y."/>
            <person name="Chung S.S."/>
            <person name="Kim J.J."/>
            <person name="Moon Y.H."/>
            <person name="Jeong H."/>
            <person name="Choy H.E."/>
        </authorList>
    </citation>
    <scope>NUCLEOTIDE SEQUENCE [LARGE SCALE GENOMIC DNA]</scope>
    <source>
        <strain evidence="2">CMCP6</strain>
    </source>
</reference>
<gene>
    <name evidence="1" type="ordered locus">VV1_0394</name>
</gene>
<organism evidence="1 2">
    <name type="scientific">Vibrio vulnificus (strain CMCP6)</name>
    <dbReference type="NCBI Taxonomy" id="216895"/>
    <lineage>
        <taxon>Bacteria</taxon>
        <taxon>Pseudomonadati</taxon>
        <taxon>Pseudomonadota</taxon>
        <taxon>Gammaproteobacteria</taxon>
        <taxon>Vibrionales</taxon>
        <taxon>Vibrionaceae</taxon>
        <taxon>Vibrio</taxon>
    </lineage>
</organism>
<dbReference type="AlphaFoldDB" id="A0A3Q0L1Z7"/>
<reference evidence="1 2" key="3">
    <citation type="journal article" date="2011" name="Mol. Syst. Biol.">
        <title>Integrative genome-scale metabolic analysis of Vibrio vulnificus for drug targeting and discovery.</title>
        <authorList>
            <person name="Kim H.U."/>
            <person name="Kim S.Y."/>
            <person name="Jeong H."/>
            <person name="Kim T.Y."/>
            <person name="Kim J.J."/>
            <person name="Choy H.E."/>
            <person name="Yi K.Y."/>
            <person name="Rhee J.H."/>
            <person name="Lee S.Y."/>
        </authorList>
    </citation>
    <scope>NUCLEOTIDE SEQUENCE [LARGE SCALE GENOMIC DNA]</scope>
    <source>
        <strain evidence="1 2">CMCP6</strain>
    </source>
</reference>
<sequence length="174" mass="20141">MKQIAEIQKKRPFILDLSTNEKYINPQIEQLLSEHNGFKEWQYFLFDLHCDLNIIPMVHLYEDDDGKFEDVEEFVRSASARTNCLAVRLPYDLSDEEVEYYLTPITRNLNENCKLYVILDAEFVRKKAINDVVDTFLEACSGTESFADKIEDVVMLCSSFPSNVAQTGGEAYCR</sequence>
<dbReference type="InterPro" id="IPR025683">
    <property type="entry name" value="Protein_beta"/>
</dbReference>
<dbReference type="KEGG" id="vvu:VV1_0394"/>
<reference evidence="1 2" key="2">
    <citation type="journal article" date="2003" name="Infect. Immun.">
        <title>Characterization and pathogenic significance of Vibrio vulnificus antigens preferentially expressed in septicemic patients.</title>
        <authorList>
            <person name="Kim Y.R."/>
            <person name="Lee S.E."/>
            <person name="Kim C.M."/>
            <person name="Kim S.Y."/>
            <person name="Shin E.K."/>
            <person name="Shin D.H."/>
            <person name="Chung S.S."/>
            <person name="Choy H.E."/>
            <person name="Progulske-Fox A."/>
            <person name="Hillman J.D."/>
            <person name="Handfield M."/>
            <person name="Rhee J.H."/>
        </authorList>
    </citation>
    <scope>NUCLEOTIDE SEQUENCE [LARGE SCALE GENOMIC DNA]</scope>
    <source>
        <strain evidence="1 2">CMCP6</strain>
    </source>
</reference>
<dbReference type="EMBL" id="AE016795">
    <property type="protein sequence ID" value="AAO08917.1"/>
    <property type="molecule type" value="Genomic_DNA"/>
</dbReference>
<protein>
    <submittedName>
        <fullName evidence="1">Uncharacterized protein</fullName>
    </submittedName>
</protein>
<evidence type="ECO:0000313" key="2">
    <source>
        <dbReference type="Proteomes" id="UP000002275"/>
    </source>
</evidence>
<name>A0A3Q0L1Z7_VIBVU</name>
<dbReference type="Proteomes" id="UP000002275">
    <property type="component" value="Chromosome I"/>
</dbReference>